<name>A0A4Y3TLT3_9PROT</name>
<dbReference type="AlphaFoldDB" id="A0A4Y3TLT3"/>
<evidence type="ECO:0000313" key="2">
    <source>
        <dbReference type="EMBL" id="GEB82724.1"/>
    </source>
</evidence>
<gene>
    <name evidence="2" type="ORF">AOR01nite_12010</name>
</gene>
<keyword evidence="1" id="KW-0472">Membrane</keyword>
<feature type="transmembrane region" description="Helical" evidence="1">
    <location>
        <begin position="329"/>
        <end position="348"/>
    </location>
</feature>
<dbReference type="OrthoDB" id="2043221at2"/>
<dbReference type="EMBL" id="BJMU01000004">
    <property type="protein sequence ID" value="GEB82724.1"/>
    <property type="molecule type" value="Genomic_DNA"/>
</dbReference>
<dbReference type="Pfam" id="PF14264">
    <property type="entry name" value="Glucos_trans_II"/>
    <property type="match status" value="1"/>
</dbReference>
<feature type="transmembrane region" description="Helical" evidence="1">
    <location>
        <begin position="299"/>
        <end position="323"/>
    </location>
</feature>
<feature type="transmembrane region" description="Helical" evidence="1">
    <location>
        <begin position="164"/>
        <end position="188"/>
    </location>
</feature>
<accession>A0A4Y3TLT3</accession>
<evidence type="ECO:0008006" key="4">
    <source>
        <dbReference type="Google" id="ProtNLM"/>
    </source>
</evidence>
<reference evidence="2 3" key="1">
    <citation type="submission" date="2019-06" db="EMBL/GenBank/DDBJ databases">
        <title>Whole genome shotgun sequence of Acetobacter orleanensis NBRC 13752.</title>
        <authorList>
            <person name="Hosoyama A."/>
            <person name="Uohara A."/>
            <person name="Ohji S."/>
            <person name="Ichikawa N."/>
        </authorList>
    </citation>
    <scope>NUCLEOTIDE SEQUENCE [LARGE SCALE GENOMIC DNA]</scope>
    <source>
        <strain evidence="2 3">NBRC 13752</strain>
    </source>
</reference>
<evidence type="ECO:0000256" key="1">
    <source>
        <dbReference type="SAM" id="Phobius"/>
    </source>
</evidence>
<feature type="transmembrane region" description="Helical" evidence="1">
    <location>
        <begin position="75"/>
        <end position="95"/>
    </location>
</feature>
<protein>
    <recommendedName>
        <fullName evidence="4">Glucosyl transferase GtrII</fullName>
    </recommendedName>
</protein>
<organism evidence="2 3">
    <name type="scientific">Acetobacter orleanensis</name>
    <dbReference type="NCBI Taxonomy" id="104099"/>
    <lineage>
        <taxon>Bacteria</taxon>
        <taxon>Pseudomonadati</taxon>
        <taxon>Pseudomonadota</taxon>
        <taxon>Alphaproteobacteria</taxon>
        <taxon>Acetobacterales</taxon>
        <taxon>Acetobacteraceae</taxon>
        <taxon>Acetobacter</taxon>
    </lineage>
</organism>
<proteinExistence type="predicted"/>
<dbReference type="STRING" id="104099.AD949_10070"/>
<dbReference type="Proteomes" id="UP000317617">
    <property type="component" value="Unassembled WGS sequence"/>
</dbReference>
<dbReference type="InterPro" id="IPR025686">
    <property type="entry name" value="Glucos_trans_II"/>
</dbReference>
<feature type="transmembrane region" description="Helical" evidence="1">
    <location>
        <begin position="203"/>
        <end position="222"/>
    </location>
</feature>
<comment type="caution">
    <text evidence="2">The sequence shown here is derived from an EMBL/GenBank/DDBJ whole genome shotgun (WGS) entry which is preliminary data.</text>
</comment>
<keyword evidence="1" id="KW-1133">Transmembrane helix</keyword>
<sequence length="498" mass="55006">MTGMDQSWPKLHTRHVWLLFILSCLFALPIFLANAPYMDDNARALYGYTWSHSGRIFSTALMNALSLRTHNIPDLAPLGQILGLLALSGSGALLAARLLRGRRMDDLSVCLCALPLAVQPFFLENLSYKFDALPMLMAQTCAVLAALVPEGWSGRRNFATCSAFLFALLCFYQPALNTFLALSVLLFMSDTQQAQDKAAWRGMGLRVGALGVAYAAYHVLIVRHFVGGSYAAPRSETMSLHNMLHGLLWDNVQQAFFLLASLLHGGPGLILCAFYVLGAFCVWSDVLPAMRRRGIIAKLNGVVLVSVPFLLLLLVPGIVLILVNTVLSPRIFMAFSGCVILANLFFIQTAVGQRFRWLAIIPLLYFYVVSFSFGNTMTAQEQFQRAQAERLANQLDDAGFQKGDDLFVYGTEAQAPIVQNAIAGMPYLAELLPRQQISDDALFGYARLRQVGVDSREHTPEEWEAARSLLKPANLVHETPKFAVYRDGTKFALRLTGA</sequence>
<feature type="transmembrane region" description="Helical" evidence="1">
    <location>
        <begin position="107"/>
        <end position="123"/>
    </location>
</feature>
<keyword evidence="1" id="KW-0812">Transmembrane</keyword>
<feature type="transmembrane region" description="Helical" evidence="1">
    <location>
        <begin position="16"/>
        <end position="37"/>
    </location>
</feature>
<feature type="transmembrane region" description="Helical" evidence="1">
    <location>
        <begin position="355"/>
        <end position="374"/>
    </location>
</feature>
<evidence type="ECO:0000313" key="3">
    <source>
        <dbReference type="Proteomes" id="UP000317617"/>
    </source>
</evidence>
<keyword evidence="3" id="KW-1185">Reference proteome</keyword>